<feature type="signal peptide" evidence="1">
    <location>
        <begin position="1"/>
        <end position="22"/>
    </location>
</feature>
<protein>
    <recommendedName>
        <fullName evidence="4">Outer membrane lipoprotein-sorting protein</fullName>
    </recommendedName>
</protein>
<dbReference type="PROSITE" id="PS51257">
    <property type="entry name" value="PROKAR_LIPOPROTEIN"/>
    <property type="match status" value="1"/>
</dbReference>
<evidence type="ECO:0000313" key="3">
    <source>
        <dbReference type="Proteomes" id="UP001596108"/>
    </source>
</evidence>
<accession>A0ABW0R4C1</accession>
<evidence type="ECO:0008006" key="4">
    <source>
        <dbReference type="Google" id="ProtNLM"/>
    </source>
</evidence>
<proteinExistence type="predicted"/>
<evidence type="ECO:0000256" key="1">
    <source>
        <dbReference type="SAM" id="SignalP"/>
    </source>
</evidence>
<evidence type="ECO:0000313" key="2">
    <source>
        <dbReference type="EMBL" id="MFC5531334.1"/>
    </source>
</evidence>
<keyword evidence="1" id="KW-0732">Signal</keyword>
<gene>
    <name evidence="2" type="ORF">ACFPQ4_18095</name>
</gene>
<organism evidence="2 3">
    <name type="scientific">Cohnella yongneupensis</name>
    <dbReference type="NCBI Taxonomy" id="425006"/>
    <lineage>
        <taxon>Bacteria</taxon>
        <taxon>Bacillati</taxon>
        <taxon>Bacillota</taxon>
        <taxon>Bacilli</taxon>
        <taxon>Bacillales</taxon>
        <taxon>Paenibacillaceae</taxon>
        <taxon>Cohnella</taxon>
    </lineage>
</organism>
<dbReference type="EMBL" id="JBHSNC010000053">
    <property type="protein sequence ID" value="MFC5531334.1"/>
    <property type="molecule type" value="Genomic_DNA"/>
</dbReference>
<comment type="caution">
    <text evidence="2">The sequence shown here is derived from an EMBL/GenBank/DDBJ whole genome shotgun (WGS) entry which is preliminary data.</text>
</comment>
<sequence>MYTKLSIAAVLLLMLCSCGARITPEDTLEQAIAAHEQADHFQVHMNASQKTDMDAVSVKQTASTNVQIAKDKNQYYMDSNIKNPVTSIDTRLYIDGEDYYMQSDKLEMEWMLLDDPDIKSQLGGSLMMDYDNPSVYLNLLLDDVNRMTVKTKDGATRLVVTEPTEKTKLAIAQYLIDNAKTMEQGTDFDIEVQSVDMNDLEIVFDERTSLIRSISMDQVVKLKFGIPTAESKIKQTNMTISQTLTVTYDHYDDTEIELPDELTTFLAG</sequence>
<keyword evidence="3" id="KW-1185">Reference proteome</keyword>
<dbReference type="RefSeq" id="WP_378113290.1">
    <property type="nucleotide sequence ID" value="NZ_JBHSNC010000053.1"/>
</dbReference>
<dbReference type="Proteomes" id="UP001596108">
    <property type="component" value="Unassembled WGS sequence"/>
</dbReference>
<reference evidence="3" key="1">
    <citation type="journal article" date="2019" name="Int. J. Syst. Evol. Microbiol.">
        <title>The Global Catalogue of Microorganisms (GCM) 10K type strain sequencing project: providing services to taxonomists for standard genome sequencing and annotation.</title>
        <authorList>
            <consortium name="The Broad Institute Genomics Platform"/>
            <consortium name="The Broad Institute Genome Sequencing Center for Infectious Disease"/>
            <person name="Wu L."/>
            <person name="Ma J."/>
        </authorList>
    </citation>
    <scope>NUCLEOTIDE SEQUENCE [LARGE SCALE GENOMIC DNA]</scope>
    <source>
        <strain evidence="3">CGMCC 1.18578</strain>
    </source>
</reference>
<feature type="chain" id="PRO_5046360402" description="Outer membrane lipoprotein-sorting protein" evidence="1">
    <location>
        <begin position="23"/>
        <end position="268"/>
    </location>
</feature>
<name>A0ABW0R4C1_9BACL</name>